<protein>
    <submittedName>
        <fullName evidence="2">Unannotated protein</fullName>
    </submittedName>
</protein>
<organism evidence="2">
    <name type="scientific">freshwater metagenome</name>
    <dbReference type="NCBI Taxonomy" id="449393"/>
    <lineage>
        <taxon>unclassified sequences</taxon>
        <taxon>metagenomes</taxon>
        <taxon>ecological metagenomes</taxon>
    </lineage>
</organism>
<dbReference type="AlphaFoldDB" id="A0A6J6KA84"/>
<sequence>MRDFGEEWLNRDMANSPKEEDPTKAAFLAALEKKKSQGTKGTSAGTTAENAKAKSSGPTARRIERRRSGSS</sequence>
<feature type="compositionally biased region" description="Polar residues" evidence="1">
    <location>
        <begin position="38"/>
        <end position="49"/>
    </location>
</feature>
<feature type="compositionally biased region" description="Basic and acidic residues" evidence="1">
    <location>
        <begin position="1"/>
        <end position="10"/>
    </location>
</feature>
<evidence type="ECO:0000256" key="1">
    <source>
        <dbReference type="SAM" id="MobiDB-lite"/>
    </source>
</evidence>
<reference evidence="2" key="1">
    <citation type="submission" date="2020-05" db="EMBL/GenBank/DDBJ databases">
        <authorList>
            <person name="Chiriac C."/>
            <person name="Salcher M."/>
            <person name="Ghai R."/>
            <person name="Kavagutti S V."/>
        </authorList>
    </citation>
    <scope>NUCLEOTIDE SEQUENCE</scope>
</reference>
<accession>A0A6J6KA84</accession>
<evidence type="ECO:0000313" key="2">
    <source>
        <dbReference type="EMBL" id="CAB4646640.1"/>
    </source>
</evidence>
<gene>
    <name evidence="2" type="ORF">UFOPK2237_00256</name>
</gene>
<feature type="region of interest" description="Disordered" evidence="1">
    <location>
        <begin position="1"/>
        <end position="71"/>
    </location>
</feature>
<dbReference type="EMBL" id="CAEZWI010000016">
    <property type="protein sequence ID" value="CAB4646640.1"/>
    <property type="molecule type" value="Genomic_DNA"/>
</dbReference>
<proteinExistence type="predicted"/>
<name>A0A6J6KA84_9ZZZZ</name>